<dbReference type="AlphaFoldDB" id="A0A5C5VRQ0"/>
<keyword evidence="4" id="KW-1185">Reference proteome</keyword>
<feature type="domain" description="SsuA/THI5-like" evidence="2">
    <location>
        <begin position="33"/>
        <end position="243"/>
    </location>
</feature>
<sequence precursor="true">MPRLLSFIALLIASHPALGVDRVTFATNWKAQAEHGGFYQAVAEGIYAERGLDVRILQGGPLVNNRAQLVVGRVDFLMASNLIQTFDGVRQGLPTVTIAGFFQRDAHCLIAHPGQGNDRWEDLAKAPILVGNAGRQTYFRWLTSAHGFSESQARTYTFNSAPFLVNKRAVQQGYATAEPLAIAKALGHEPRVYLLADYGWSTYSTMLETRRDLVESSPDLVQRFVDASILGWVRYLYGDPEAADRLIKRDNPSMSDEQLAYSRRQMLERGIVDSGETLTAGIGALSEERIADFLQKMVAAGLYEPGQIDASQGYDCRFVNQGVGVAEKRVLLEASAAVR</sequence>
<feature type="signal peptide" evidence="1">
    <location>
        <begin position="1"/>
        <end position="19"/>
    </location>
</feature>
<dbReference type="OrthoDB" id="9815602at2"/>
<reference evidence="3 4" key="1">
    <citation type="submission" date="2019-02" db="EMBL/GenBank/DDBJ databases">
        <title>Deep-cultivation of Planctomycetes and their phenomic and genomic characterization uncovers novel biology.</title>
        <authorList>
            <person name="Wiegand S."/>
            <person name="Jogler M."/>
            <person name="Boedeker C."/>
            <person name="Pinto D."/>
            <person name="Vollmers J."/>
            <person name="Rivas-Marin E."/>
            <person name="Kohn T."/>
            <person name="Peeters S.H."/>
            <person name="Heuer A."/>
            <person name="Rast P."/>
            <person name="Oberbeckmann S."/>
            <person name="Bunk B."/>
            <person name="Jeske O."/>
            <person name="Meyerdierks A."/>
            <person name="Storesund J.E."/>
            <person name="Kallscheuer N."/>
            <person name="Luecker S."/>
            <person name="Lage O.M."/>
            <person name="Pohl T."/>
            <person name="Merkel B.J."/>
            <person name="Hornburger P."/>
            <person name="Mueller R.-W."/>
            <person name="Bruemmer F."/>
            <person name="Labrenz M."/>
            <person name="Spormann A.M."/>
            <person name="Op Den Camp H."/>
            <person name="Overmann J."/>
            <person name="Amann R."/>
            <person name="Jetten M.S.M."/>
            <person name="Mascher T."/>
            <person name="Medema M.H."/>
            <person name="Devos D.P."/>
            <person name="Kaster A.-K."/>
            <person name="Ovreas L."/>
            <person name="Rohde M."/>
            <person name="Galperin M.Y."/>
            <person name="Jogler C."/>
        </authorList>
    </citation>
    <scope>NUCLEOTIDE SEQUENCE [LARGE SCALE GENOMIC DNA]</scope>
    <source>
        <strain evidence="3 4">Pla111</strain>
    </source>
</reference>
<keyword evidence="1" id="KW-0732">Signal</keyword>
<dbReference type="EMBL" id="SJPH01000010">
    <property type="protein sequence ID" value="TWT40847.1"/>
    <property type="molecule type" value="Genomic_DNA"/>
</dbReference>
<feature type="chain" id="PRO_5023029000" evidence="1">
    <location>
        <begin position="20"/>
        <end position="339"/>
    </location>
</feature>
<name>A0A5C5VRQ0_9BACT</name>
<proteinExistence type="predicted"/>
<dbReference type="InterPro" id="IPR015168">
    <property type="entry name" value="SsuA/THI5"/>
</dbReference>
<evidence type="ECO:0000256" key="1">
    <source>
        <dbReference type="SAM" id="SignalP"/>
    </source>
</evidence>
<accession>A0A5C5VRQ0</accession>
<dbReference type="Pfam" id="PF09084">
    <property type="entry name" value="NMT1"/>
    <property type="match status" value="1"/>
</dbReference>
<protein>
    <submittedName>
        <fullName evidence="3">NMT1/THI5 like protein</fullName>
    </submittedName>
</protein>
<dbReference type="SUPFAM" id="SSF53850">
    <property type="entry name" value="Periplasmic binding protein-like II"/>
    <property type="match status" value="1"/>
</dbReference>
<dbReference type="Gene3D" id="3.40.190.10">
    <property type="entry name" value="Periplasmic binding protein-like II"/>
    <property type="match status" value="2"/>
</dbReference>
<evidence type="ECO:0000313" key="4">
    <source>
        <dbReference type="Proteomes" id="UP000318995"/>
    </source>
</evidence>
<dbReference type="RefSeq" id="WP_146575453.1">
    <property type="nucleotide sequence ID" value="NZ_SJPH01000010.1"/>
</dbReference>
<dbReference type="PANTHER" id="PTHR31528:SF3">
    <property type="entry name" value="THIAMINE BIOSYNTHESIS PROTEIN HI_0357-RELATED"/>
    <property type="match status" value="1"/>
</dbReference>
<gene>
    <name evidence="3" type="ORF">Pla111_32650</name>
</gene>
<dbReference type="PANTHER" id="PTHR31528">
    <property type="entry name" value="4-AMINO-5-HYDROXYMETHYL-2-METHYLPYRIMIDINE PHOSPHATE SYNTHASE THI11-RELATED"/>
    <property type="match status" value="1"/>
</dbReference>
<dbReference type="InterPro" id="IPR027939">
    <property type="entry name" value="NMT1/THI5"/>
</dbReference>
<evidence type="ECO:0000259" key="2">
    <source>
        <dbReference type="Pfam" id="PF09084"/>
    </source>
</evidence>
<dbReference type="Proteomes" id="UP000318995">
    <property type="component" value="Unassembled WGS sequence"/>
</dbReference>
<evidence type="ECO:0000313" key="3">
    <source>
        <dbReference type="EMBL" id="TWT40847.1"/>
    </source>
</evidence>
<dbReference type="GO" id="GO:0009228">
    <property type="term" value="P:thiamine biosynthetic process"/>
    <property type="evidence" value="ECO:0007669"/>
    <property type="project" value="InterPro"/>
</dbReference>
<organism evidence="3 4">
    <name type="scientific">Botrimarina hoheduenensis</name>
    <dbReference type="NCBI Taxonomy" id="2528000"/>
    <lineage>
        <taxon>Bacteria</taxon>
        <taxon>Pseudomonadati</taxon>
        <taxon>Planctomycetota</taxon>
        <taxon>Planctomycetia</taxon>
        <taxon>Pirellulales</taxon>
        <taxon>Lacipirellulaceae</taxon>
        <taxon>Botrimarina</taxon>
    </lineage>
</organism>
<comment type="caution">
    <text evidence="3">The sequence shown here is derived from an EMBL/GenBank/DDBJ whole genome shotgun (WGS) entry which is preliminary data.</text>
</comment>